<organism evidence="4">
    <name type="scientific">viral metagenome</name>
    <dbReference type="NCBI Taxonomy" id="1070528"/>
    <lineage>
        <taxon>unclassified sequences</taxon>
        <taxon>metagenomes</taxon>
        <taxon>organismal metagenomes</taxon>
    </lineage>
</organism>
<protein>
    <submittedName>
        <fullName evidence="4">Uncharacterized protein</fullName>
    </submittedName>
</protein>
<dbReference type="EMBL" id="MN739385">
    <property type="protein sequence ID" value="QHT02003.1"/>
    <property type="molecule type" value="Genomic_DNA"/>
</dbReference>
<proteinExistence type="predicted"/>
<dbReference type="Gene3D" id="3.40.50.300">
    <property type="entry name" value="P-loop containing nucleotide triphosphate hydrolases"/>
    <property type="match status" value="1"/>
</dbReference>
<dbReference type="GO" id="GO:0006281">
    <property type="term" value="P:DNA repair"/>
    <property type="evidence" value="ECO:0007669"/>
    <property type="project" value="TreeGrafter"/>
</dbReference>
<evidence type="ECO:0000313" key="4">
    <source>
        <dbReference type="EMBL" id="QHT02003.1"/>
    </source>
</evidence>
<evidence type="ECO:0000256" key="2">
    <source>
        <dbReference type="ARBA" id="ARBA00022741"/>
    </source>
</evidence>
<dbReference type="SUPFAM" id="SSF52540">
    <property type="entry name" value="P-loop containing nucleoside triphosphate hydrolases"/>
    <property type="match status" value="1"/>
</dbReference>
<name>A0A6C0CCK2_9ZZZZ</name>
<dbReference type="GO" id="GO:0003689">
    <property type="term" value="F:DNA clamp loader activity"/>
    <property type="evidence" value="ECO:0007669"/>
    <property type="project" value="TreeGrafter"/>
</dbReference>
<dbReference type="GO" id="GO:0005524">
    <property type="term" value="F:ATP binding"/>
    <property type="evidence" value="ECO:0007669"/>
    <property type="project" value="UniProtKB-KW"/>
</dbReference>
<evidence type="ECO:0000256" key="1">
    <source>
        <dbReference type="ARBA" id="ARBA00022705"/>
    </source>
</evidence>
<dbReference type="GO" id="GO:0006261">
    <property type="term" value="P:DNA-templated DNA replication"/>
    <property type="evidence" value="ECO:0007669"/>
    <property type="project" value="TreeGrafter"/>
</dbReference>
<sequence>MLDYLINLYDTNKLPNLLLYGNNLLGKKTLLEHLLLHIYKTYENIENNTLILNCSLGKGNIKFIRENLKFFANTITHKTISTFKSIVLLNADKLTLDAQSALRRSIELCGHSKFFIITDNRNKLIKPILSRFSNIFCNETNMGKIYKSLAKITNINSQYNKINVLIKELDSKFNTLASSQLSNENIDYEKNKLVLHYCILIYNKGISANNLLDYFKNSHPVNSEYYKLIFCYIIYKKEIRIEVFLIFIILYYYKINNKFDFSLLNTNN</sequence>
<dbReference type="PANTHER" id="PTHR11669:SF20">
    <property type="entry name" value="REPLICATION FACTOR C SUBUNIT 4"/>
    <property type="match status" value="1"/>
</dbReference>
<keyword evidence="2" id="KW-0547">Nucleotide-binding</keyword>
<reference evidence="4" key="1">
    <citation type="journal article" date="2020" name="Nature">
        <title>Giant virus diversity and host interactions through global metagenomics.</title>
        <authorList>
            <person name="Schulz F."/>
            <person name="Roux S."/>
            <person name="Paez-Espino D."/>
            <person name="Jungbluth S."/>
            <person name="Walsh D.A."/>
            <person name="Denef V.J."/>
            <person name="McMahon K.D."/>
            <person name="Konstantinidis K.T."/>
            <person name="Eloe-Fadrosh E.A."/>
            <person name="Kyrpides N.C."/>
            <person name="Woyke T."/>
        </authorList>
    </citation>
    <scope>NUCLEOTIDE SEQUENCE</scope>
    <source>
        <strain evidence="4">GVMAG-M-3300020523-10</strain>
    </source>
</reference>
<dbReference type="PANTHER" id="PTHR11669">
    <property type="entry name" value="REPLICATION FACTOR C / DNA POLYMERASE III GAMMA-TAU SUBUNIT"/>
    <property type="match status" value="1"/>
</dbReference>
<dbReference type="GO" id="GO:0005663">
    <property type="term" value="C:DNA replication factor C complex"/>
    <property type="evidence" value="ECO:0007669"/>
    <property type="project" value="TreeGrafter"/>
</dbReference>
<keyword evidence="3" id="KW-0067">ATP-binding</keyword>
<dbReference type="AlphaFoldDB" id="A0A6C0CCK2"/>
<accession>A0A6C0CCK2</accession>
<keyword evidence="1" id="KW-0235">DNA replication</keyword>
<evidence type="ECO:0000256" key="3">
    <source>
        <dbReference type="ARBA" id="ARBA00022840"/>
    </source>
</evidence>
<dbReference type="InterPro" id="IPR050238">
    <property type="entry name" value="DNA_Rep/Repair_Clamp_Loader"/>
</dbReference>
<dbReference type="InterPro" id="IPR027417">
    <property type="entry name" value="P-loop_NTPase"/>
</dbReference>